<proteinExistence type="predicted"/>
<dbReference type="RefSeq" id="WP_218590075.1">
    <property type="nucleotide sequence ID" value="NZ_JADQDE010000115.1"/>
</dbReference>
<organism evidence="1 2">
    <name type="scientific">Pseudonocardia oceani</name>
    <dbReference type="NCBI Taxonomy" id="2792013"/>
    <lineage>
        <taxon>Bacteria</taxon>
        <taxon>Bacillati</taxon>
        <taxon>Actinomycetota</taxon>
        <taxon>Actinomycetes</taxon>
        <taxon>Pseudonocardiales</taxon>
        <taxon>Pseudonocardiaceae</taxon>
        <taxon>Pseudonocardia</taxon>
    </lineage>
</organism>
<accession>A0ABS6U8N2</accession>
<protein>
    <submittedName>
        <fullName evidence="1">Uncharacterized protein</fullName>
    </submittedName>
</protein>
<evidence type="ECO:0000313" key="2">
    <source>
        <dbReference type="Proteomes" id="UP000694300"/>
    </source>
</evidence>
<comment type="caution">
    <text evidence="1">The sequence shown here is derived from an EMBL/GenBank/DDBJ whole genome shotgun (WGS) entry which is preliminary data.</text>
</comment>
<reference evidence="1 2" key="1">
    <citation type="submission" date="2020-11" db="EMBL/GenBank/DDBJ databases">
        <title>Pseudonocardia abyssalis sp. nov. and Pseudonocardia oceani sp. nov., description and phylogenomic analysis of two novel actinomycetes isolated from the deep Southern Ocean.</title>
        <authorList>
            <person name="Parra J."/>
        </authorList>
    </citation>
    <scope>NUCLEOTIDE SEQUENCE [LARGE SCALE GENOMIC DNA]</scope>
    <source>
        <strain evidence="2">KRD185</strain>
    </source>
</reference>
<gene>
    <name evidence="1" type="ORF">I4I82_12990</name>
</gene>
<keyword evidence="2" id="KW-1185">Reference proteome</keyword>
<name>A0ABS6U8N2_9PSEU</name>
<sequence length="478" mass="53531">MTDLLACLEEVLEDPGLALLRQGRRPHPAVQLYDHISEYIRNRRFPFEDESESVASIITLLLDQLTWAAPGRMATVLEQIEDPKARQYVARAAREASKFDDVVAELTFWGWLRRAGFNANMLEEAGLADIIVDAPVQFWAEVKRISTDDNPRRARDVIKKANRQLKKSSPDGPGVLFLHLRRSSPTPMVDGTPPDIQPFVDEAMRELGAQQSRSVSHVLVMWDDASFHDNREDFYVHYAARRQCVVLSHKYPRGELPVDPEKLRIGTTILLTVAYPFRKMLSVGSLSDVTVVADAPSTAVFVEPIFTDNEFPEGVRRDRAAEVLRDPDFLSTYAFGDVRVLLATRLVAATRASYVTLIVASQIGGDTASISSAFKLFGSEAELGEIKIDPLKAFIRLVDRYGVAIGLCGFQGEFFPSVIAEIPEGEEVPIISAPQEKPLVVYVLGQRVDSGPPHIIRFVWVFAVRTDDYRRAVRSRRP</sequence>
<dbReference type="Proteomes" id="UP000694300">
    <property type="component" value="Unassembled WGS sequence"/>
</dbReference>
<dbReference type="EMBL" id="JADQDF010000001">
    <property type="protein sequence ID" value="MBW0128595.1"/>
    <property type="molecule type" value="Genomic_DNA"/>
</dbReference>
<evidence type="ECO:0000313" key="1">
    <source>
        <dbReference type="EMBL" id="MBW0128595.1"/>
    </source>
</evidence>